<sequence>MEPPHSSLSTVDTSRPFTSVKEVVAMFSEKFLVREIYSSPGPFLSRQNSPAWRSSLDPIKTKDSNDQNTLVDTLKRFEAELEEMKAELKLLKEREIETEVAVASLNAELHKNMSKIARVEAQAAAAAAASASMREEEKRRDLVMRMEDSPPTLGQILSPSLFGWRKNERKVMKKKPIVPLVGDLFSRRKGSSTRGLHNSLLSSPHMNLY</sequence>
<dbReference type="EMBL" id="NKQK01000010">
    <property type="protein sequence ID" value="PSS19035.1"/>
    <property type="molecule type" value="Genomic_DNA"/>
</dbReference>
<dbReference type="OrthoDB" id="685187at2759"/>
<organism evidence="3 4">
    <name type="scientific">Actinidia chinensis var. chinensis</name>
    <name type="common">Chinese soft-hair kiwi</name>
    <dbReference type="NCBI Taxonomy" id="1590841"/>
    <lineage>
        <taxon>Eukaryota</taxon>
        <taxon>Viridiplantae</taxon>
        <taxon>Streptophyta</taxon>
        <taxon>Embryophyta</taxon>
        <taxon>Tracheophyta</taxon>
        <taxon>Spermatophyta</taxon>
        <taxon>Magnoliopsida</taxon>
        <taxon>eudicotyledons</taxon>
        <taxon>Gunneridae</taxon>
        <taxon>Pentapetalae</taxon>
        <taxon>asterids</taxon>
        <taxon>Ericales</taxon>
        <taxon>Actinidiaceae</taxon>
        <taxon>Actinidia</taxon>
    </lineage>
</organism>
<dbReference type="AlphaFoldDB" id="A0A2R6R1B7"/>
<evidence type="ECO:0000313" key="4">
    <source>
        <dbReference type="Proteomes" id="UP000241394"/>
    </source>
</evidence>
<feature type="compositionally biased region" description="Polar residues" evidence="2">
    <location>
        <begin position="192"/>
        <end position="209"/>
    </location>
</feature>
<gene>
    <name evidence="3" type="ORF">CEY00_Acc10977</name>
</gene>
<reference evidence="4" key="2">
    <citation type="journal article" date="2018" name="BMC Genomics">
        <title>A manually annotated Actinidia chinensis var. chinensis (kiwifruit) genome highlights the challenges associated with draft genomes and gene prediction in plants.</title>
        <authorList>
            <person name="Pilkington S.M."/>
            <person name="Crowhurst R."/>
            <person name="Hilario E."/>
            <person name="Nardozza S."/>
            <person name="Fraser L."/>
            <person name="Peng Y."/>
            <person name="Gunaseelan K."/>
            <person name="Simpson R."/>
            <person name="Tahir J."/>
            <person name="Deroles S.C."/>
            <person name="Templeton K."/>
            <person name="Luo Z."/>
            <person name="Davy M."/>
            <person name="Cheng C."/>
            <person name="McNeilage M."/>
            <person name="Scaglione D."/>
            <person name="Liu Y."/>
            <person name="Zhang Q."/>
            <person name="Datson P."/>
            <person name="De Silva N."/>
            <person name="Gardiner S.E."/>
            <person name="Bassett H."/>
            <person name="Chagne D."/>
            <person name="McCallum J."/>
            <person name="Dzierzon H."/>
            <person name="Deng C."/>
            <person name="Wang Y.Y."/>
            <person name="Barron L."/>
            <person name="Manako K."/>
            <person name="Bowen J."/>
            <person name="Foster T.M."/>
            <person name="Erridge Z.A."/>
            <person name="Tiffin H."/>
            <person name="Waite C.N."/>
            <person name="Davies K.M."/>
            <person name="Grierson E.P."/>
            <person name="Laing W.A."/>
            <person name="Kirk R."/>
            <person name="Chen X."/>
            <person name="Wood M."/>
            <person name="Montefiori M."/>
            <person name="Brummell D.A."/>
            <person name="Schwinn K.E."/>
            <person name="Catanach A."/>
            <person name="Fullerton C."/>
            <person name="Li D."/>
            <person name="Meiyalaghan S."/>
            <person name="Nieuwenhuizen N."/>
            <person name="Read N."/>
            <person name="Prakash R."/>
            <person name="Hunter D."/>
            <person name="Zhang H."/>
            <person name="McKenzie M."/>
            <person name="Knabel M."/>
            <person name="Harris A."/>
            <person name="Allan A.C."/>
            <person name="Gleave A."/>
            <person name="Chen A."/>
            <person name="Janssen B.J."/>
            <person name="Plunkett B."/>
            <person name="Ampomah-Dwamena C."/>
            <person name="Voogd C."/>
            <person name="Leif D."/>
            <person name="Lafferty D."/>
            <person name="Souleyre E.J.F."/>
            <person name="Varkonyi-Gasic E."/>
            <person name="Gambi F."/>
            <person name="Hanley J."/>
            <person name="Yao J.L."/>
            <person name="Cheung J."/>
            <person name="David K.M."/>
            <person name="Warren B."/>
            <person name="Marsh K."/>
            <person name="Snowden K.C."/>
            <person name="Lin-Wang K."/>
            <person name="Brian L."/>
            <person name="Martinez-Sanchez M."/>
            <person name="Wang M."/>
            <person name="Ileperuma N."/>
            <person name="Macnee N."/>
            <person name="Campin R."/>
            <person name="McAtee P."/>
            <person name="Drummond R.S.M."/>
            <person name="Espley R.V."/>
            <person name="Ireland H.S."/>
            <person name="Wu R."/>
            <person name="Atkinson R.G."/>
            <person name="Karunairetnam S."/>
            <person name="Bulley S."/>
            <person name="Chunkath S."/>
            <person name="Hanley Z."/>
            <person name="Storey R."/>
            <person name="Thrimawithana A.H."/>
            <person name="Thomson S."/>
            <person name="David C."/>
            <person name="Testolin R."/>
            <person name="Huang H."/>
            <person name="Hellens R.P."/>
            <person name="Schaffer R.J."/>
        </authorList>
    </citation>
    <scope>NUCLEOTIDE SEQUENCE [LARGE SCALE GENOMIC DNA]</scope>
    <source>
        <strain evidence="4">cv. Red5</strain>
    </source>
</reference>
<proteinExistence type="predicted"/>
<evidence type="ECO:0000256" key="2">
    <source>
        <dbReference type="SAM" id="MobiDB-lite"/>
    </source>
</evidence>
<comment type="caution">
    <text evidence="3">The sequence shown here is derived from an EMBL/GenBank/DDBJ whole genome shotgun (WGS) entry which is preliminary data.</text>
</comment>
<dbReference type="Proteomes" id="UP000241394">
    <property type="component" value="Chromosome LG10"/>
</dbReference>
<dbReference type="Gramene" id="PSS19035">
    <property type="protein sequence ID" value="PSS19035"/>
    <property type="gene ID" value="CEY00_Acc10977"/>
</dbReference>
<feature type="coiled-coil region" evidence="1">
    <location>
        <begin position="67"/>
        <end position="122"/>
    </location>
</feature>
<protein>
    <submittedName>
        <fullName evidence="3">WEB family protein</fullName>
    </submittedName>
</protein>
<evidence type="ECO:0000256" key="1">
    <source>
        <dbReference type="SAM" id="Coils"/>
    </source>
</evidence>
<reference evidence="3 4" key="1">
    <citation type="submission" date="2017-07" db="EMBL/GenBank/DDBJ databases">
        <title>An improved, manually edited Actinidia chinensis var. chinensis (kiwifruit) genome highlights the challenges associated with draft genomes and gene prediction in plants.</title>
        <authorList>
            <person name="Pilkington S."/>
            <person name="Crowhurst R."/>
            <person name="Hilario E."/>
            <person name="Nardozza S."/>
            <person name="Fraser L."/>
            <person name="Peng Y."/>
            <person name="Gunaseelan K."/>
            <person name="Simpson R."/>
            <person name="Tahir J."/>
            <person name="Deroles S."/>
            <person name="Templeton K."/>
            <person name="Luo Z."/>
            <person name="Davy M."/>
            <person name="Cheng C."/>
            <person name="Mcneilage M."/>
            <person name="Scaglione D."/>
            <person name="Liu Y."/>
            <person name="Zhang Q."/>
            <person name="Datson P."/>
            <person name="De Silva N."/>
            <person name="Gardiner S."/>
            <person name="Bassett H."/>
            <person name="Chagne D."/>
            <person name="Mccallum J."/>
            <person name="Dzierzon H."/>
            <person name="Deng C."/>
            <person name="Wang Y.-Y."/>
            <person name="Barron N."/>
            <person name="Manako K."/>
            <person name="Bowen J."/>
            <person name="Foster T."/>
            <person name="Erridge Z."/>
            <person name="Tiffin H."/>
            <person name="Waite C."/>
            <person name="Davies K."/>
            <person name="Grierson E."/>
            <person name="Laing W."/>
            <person name="Kirk R."/>
            <person name="Chen X."/>
            <person name="Wood M."/>
            <person name="Montefiori M."/>
            <person name="Brummell D."/>
            <person name="Schwinn K."/>
            <person name="Catanach A."/>
            <person name="Fullerton C."/>
            <person name="Li D."/>
            <person name="Meiyalaghan S."/>
            <person name="Nieuwenhuizen N."/>
            <person name="Read N."/>
            <person name="Prakash R."/>
            <person name="Hunter D."/>
            <person name="Zhang H."/>
            <person name="Mckenzie M."/>
            <person name="Knabel M."/>
            <person name="Harris A."/>
            <person name="Allan A."/>
            <person name="Chen A."/>
            <person name="Janssen B."/>
            <person name="Plunkett B."/>
            <person name="Dwamena C."/>
            <person name="Voogd C."/>
            <person name="Leif D."/>
            <person name="Lafferty D."/>
            <person name="Souleyre E."/>
            <person name="Varkonyi-Gasic E."/>
            <person name="Gambi F."/>
            <person name="Hanley J."/>
            <person name="Yao J.-L."/>
            <person name="Cheung J."/>
            <person name="David K."/>
            <person name="Warren B."/>
            <person name="Marsh K."/>
            <person name="Snowden K."/>
            <person name="Lin-Wang K."/>
            <person name="Brian L."/>
            <person name="Martinez-Sanchez M."/>
            <person name="Wang M."/>
            <person name="Ileperuma N."/>
            <person name="Macnee N."/>
            <person name="Campin R."/>
            <person name="Mcatee P."/>
            <person name="Drummond R."/>
            <person name="Espley R."/>
            <person name="Ireland H."/>
            <person name="Wu R."/>
            <person name="Atkinson R."/>
            <person name="Karunairetnam S."/>
            <person name="Bulley S."/>
            <person name="Chunkath S."/>
            <person name="Hanley Z."/>
            <person name="Storey R."/>
            <person name="Thrimawithana A."/>
            <person name="Thomson S."/>
            <person name="David C."/>
            <person name="Testolin R."/>
        </authorList>
    </citation>
    <scope>NUCLEOTIDE SEQUENCE [LARGE SCALE GENOMIC DNA]</scope>
    <source>
        <strain evidence="4">cv. Red5</strain>
        <tissue evidence="3">Young leaf</tissue>
    </source>
</reference>
<accession>A0A2R6R1B7</accession>
<dbReference type="OMA" id="HKNMSRM"/>
<keyword evidence="4" id="KW-1185">Reference proteome</keyword>
<evidence type="ECO:0000313" key="3">
    <source>
        <dbReference type="EMBL" id="PSS19035.1"/>
    </source>
</evidence>
<name>A0A2R6R1B7_ACTCC</name>
<dbReference type="STRING" id="1590841.A0A2R6R1B7"/>
<feature type="region of interest" description="Disordered" evidence="2">
    <location>
        <begin position="189"/>
        <end position="209"/>
    </location>
</feature>
<keyword evidence="1" id="KW-0175">Coiled coil</keyword>
<dbReference type="InParanoid" id="A0A2R6R1B7"/>